<feature type="compositionally biased region" description="Low complexity" evidence="7">
    <location>
        <begin position="165"/>
        <end position="190"/>
    </location>
</feature>
<reference evidence="9 10" key="1">
    <citation type="journal article" date="2023" name="Insect Mol. Biol.">
        <title>Genome sequencing provides insights into the evolution of gene families encoding plant cell wall-degrading enzymes in longhorned beetles.</title>
        <authorList>
            <person name="Shin N.R."/>
            <person name="Okamura Y."/>
            <person name="Kirsch R."/>
            <person name="Pauchet Y."/>
        </authorList>
    </citation>
    <scope>NUCLEOTIDE SEQUENCE [LARGE SCALE GENOMIC DNA]</scope>
    <source>
        <strain evidence="9">EAD_L_NR</strain>
    </source>
</reference>
<dbReference type="PANTHER" id="PTHR13392:SF13">
    <property type="entry name" value="AXH DOMAIN-CONTAINING PROTEIN"/>
    <property type="match status" value="1"/>
</dbReference>
<feature type="compositionally biased region" description="Pro residues" evidence="7">
    <location>
        <begin position="213"/>
        <end position="222"/>
    </location>
</feature>
<dbReference type="InterPro" id="IPR003652">
    <property type="entry name" value="Ataxin_AXH_dom"/>
</dbReference>
<organism evidence="9 10">
    <name type="scientific">Exocentrus adspersus</name>
    <dbReference type="NCBI Taxonomy" id="1586481"/>
    <lineage>
        <taxon>Eukaryota</taxon>
        <taxon>Metazoa</taxon>
        <taxon>Ecdysozoa</taxon>
        <taxon>Arthropoda</taxon>
        <taxon>Hexapoda</taxon>
        <taxon>Insecta</taxon>
        <taxon>Pterygota</taxon>
        <taxon>Neoptera</taxon>
        <taxon>Endopterygota</taxon>
        <taxon>Coleoptera</taxon>
        <taxon>Polyphaga</taxon>
        <taxon>Cucujiformia</taxon>
        <taxon>Chrysomeloidea</taxon>
        <taxon>Cerambycidae</taxon>
        <taxon>Lamiinae</taxon>
        <taxon>Acanthocinini</taxon>
        <taxon>Exocentrus</taxon>
    </lineage>
</organism>
<sequence>MISAGVEGRLPYMTYPEPWRGPPKQPPELFLRPAPKPLPPTRPVGAMIVLFCIRYLGSKPSDVPTIFLHCSRYNGVTTTTYPNGTRLAPPPRPISKYPSPPSIPTPVNLAPTKDDISEDMAHYSPYRMFPPHAPQYTHFTYPLCQQPYMMRATNFPPTPLSPLETFSPSTPTASSTSNFLSPPSTFSPPSAVKPGQSVLRDKRTPPQSSQSSPLPPPPPPPQSQEAAFKVPSGKEGSLKHRILTTRPEESNARSGPLDLQKTSLEGRKRLQATISSPPRSPKRTLNNNTLPGNFAKGSLIQLHNGELRRIEDMRTEDFVMSAEKSPELRLAESTVVKIEESQQTGNATITLTYNQRRAQVEVESAVEHPYFVMGHGWASCNPDRTQQCYGLKVHRLQVGDVLISLTPREPGPCPPSKAGMTIMTTATTTSMTARQVNTSSKSHIVEPPAISQTQPMNLHLAPPLSMSPDSIAARKRRWSAPDQICDEEEQSNARRHRAE</sequence>
<dbReference type="EMBL" id="JANEYG010000002">
    <property type="protein sequence ID" value="KAJ8924880.1"/>
    <property type="molecule type" value="Genomic_DNA"/>
</dbReference>
<dbReference type="GO" id="GO:0006355">
    <property type="term" value="P:regulation of DNA-templated transcription"/>
    <property type="evidence" value="ECO:0007669"/>
    <property type="project" value="InterPro"/>
</dbReference>
<evidence type="ECO:0000256" key="6">
    <source>
        <dbReference type="ARBA" id="ARBA00023242"/>
    </source>
</evidence>
<gene>
    <name evidence="9" type="ORF">NQ315_001035</name>
</gene>
<dbReference type="Proteomes" id="UP001159042">
    <property type="component" value="Unassembled WGS sequence"/>
</dbReference>
<feature type="compositionally biased region" description="Polar residues" evidence="7">
    <location>
        <begin position="272"/>
        <end position="291"/>
    </location>
</feature>
<feature type="region of interest" description="Disordered" evidence="7">
    <location>
        <begin position="461"/>
        <end position="499"/>
    </location>
</feature>
<keyword evidence="3" id="KW-0805">Transcription regulation</keyword>
<dbReference type="GO" id="GO:0005634">
    <property type="term" value="C:nucleus"/>
    <property type="evidence" value="ECO:0007669"/>
    <property type="project" value="UniProtKB-SubCell"/>
</dbReference>
<dbReference type="SMART" id="SM00536">
    <property type="entry name" value="AXH"/>
    <property type="match status" value="1"/>
</dbReference>
<evidence type="ECO:0000256" key="7">
    <source>
        <dbReference type="SAM" id="MobiDB-lite"/>
    </source>
</evidence>
<dbReference type="Pfam" id="PF08517">
    <property type="entry name" value="AXH"/>
    <property type="match status" value="1"/>
</dbReference>
<accession>A0AAV8WDV4</accession>
<dbReference type="PROSITE" id="PS51148">
    <property type="entry name" value="AXH"/>
    <property type="match status" value="1"/>
</dbReference>
<evidence type="ECO:0000256" key="3">
    <source>
        <dbReference type="ARBA" id="ARBA00023015"/>
    </source>
</evidence>
<comment type="subcellular location">
    <subcellularLocation>
        <location evidence="1">Nucleus</location>
    </subcellularLocation>
</comment>
<keyword evidence="10" id="KW-1185">Reference proteome</keyword>
<feature type="region of interest" description="Disordered" evidence="7">
    <location>
        <begin position="160"/>
        <end position="292"/>
    </location>
</feature>
<dbReference type="PANTHER" id="PTHR13392">
    <property type="entry name" value="ATAXIN 1"/>
    <property type="match status" value="1"/>
</dbReference>
<dbReference type="InterPro" id="IPR036096">
    <property type="entry name" value="Ataxin_AXH_dom_sf"/>
</dbReference>
<evidence type="ECO:0000256" key="1">
    <source>
        <dbReference type="ARBA" id="ARBA00004123"/>
    </source>
</evidence>
<feature type="domain" description="AXH" evidence="8">
    <location>
        <begin position="282"/>
        <end position="413"/>
    </location>
</feature>
<keyword evidence="2" id="KW-0678">Repressor</keyword>
<dbReference type="SUPFAM" id="SSF102031">
    <property type="entry name" value="AXH domain"/>
    <property type="match status" value="1"/>
</dbReference>
<evidence type="ECO:0000313" key="9">
    <source>
        <dbReference type="EMBL" id="KAJ8924880.1"/>
    </source>
</evidence>
<dbReference type="GO" id="GO:0003723">
    <property type="term" value="F:RNA binding"/>
    <property type="evidence" value="ECO:0007669"/>
    <property type="project" value="InterPro"/>
</dbReference>
<evidence type="ECO:0000259" key="8">
    <source>
        <dbReference type="PROSITE" id="PS51148"/>
    </source>
</evidence>
<protein>
    <recommendedName>
        <fullName evidence="8">AXH domain-containing protein</fullName>
    </recommendedName>
</protein>
<evidence type="ECO:0000256" key="5">
    <source>
        <dbReference type="ARBA" id="ARBA00023163"/>
    </source>
</evidence>
<evidence type="ECO:0000256" key="4">
    <source>
        <dbReference type="ARBA" id="ARBA00023125"/>
    </source>
</evidence>
<dbReference type="AlphaFoldDB" id="A0AAV8WDV4"/>
<keyword evidence="4" id="KW-0238">DNA-binding</keyword>
<name>A0AAV8WDV4_9CUCU</name>
<evidence type="ECO:0000313" key="10">
    <source>
        <dbReference type="Proteomes" id="UP001159042"/>
    </source>
</evidence>
<keyword evidence="5" id="KW-0804">Transcription</keyword>
<proteinExistence type="predicted"/>
<dbReference type="Gene3D" id="2.170.16.10">
    <property type="entry name" value="Hedgehog/Intein (Hint) domain"/>
    <property type="match status" value="1"/>
</dbReference>
<dbReference type="GO" id="GO:0003677">
    <property type="term" value="F:DNA binding"/>
    <property type="evidence" value="ECO:0007669"/>
    <property type="project" value="UniProtKB-KW"/>
</dbReference>
<comment type="caution">
    <text evidence="9">The sequence shown here is derived from an EMBL/GenBank/DDBJ whole genome shotgun (WGS) entry which is preliminary data.</text>
</comment>
<evidence type="ECO:0000256" key="2">
    <source>
        <dbReference type="ARBA" id="ARBA00022491"/>
    </source>
</evidence>
<keyword evidence="6" id="KW-0539">Nucleus</keyword>
<dbReference type="InterPro" id="IPR043404">
    <property type="entry name" value="ATAXIN1-like"/>
</dbReference>